<feature type="compositionally biased region" description="Basic and acidic residues" evidence="1">
    <location>
        <begin position="51"/>
        <end position="66"/>
    </location>
</feature>
<name>A0A0C3CAW4_HEBCY</name>
<dbReference type="PROSITE" id="PS51257">
    <property type="entry name" value="PROKAR_LIPOPROTEIN"/>
    <property type="match status" value="1"/>
</dbReference>
<protein>
    <submittedName>
        <fullName evidence="3">Uncharacterized protein</fullName>
    </submittedName>
</protein>
<dbReference type="EMBL" id="KN831780">
    <property type="protein sequence ID" value="KIM41349.1"/>
    <property type="molecule type" value="Genomic_DNA"/>
</dbReference>
<keyword evidence="2" id="KW-0812">Transmembrane</keyword>
<feature type="transmembrane region" description="Helical" evidence="2">
    <location>
        <begin position="12"/>
        <end position="30"/>
    </location>
</feature>
<keyword evidence="2" id="KW-0472">Membrane</keyword>
<reference evidence="3 4" key="1">
    <citation type="submission" date="2014-04" db="EMBL/GenBank/DDBJ databases">
        <authorList>
            <consortium name="DOE Joint Genome Institute"/>
            <person name="Kuo A."/>
            <person name="Gay G."/>
            <person name="Dore J."/>
            <person name="Kohler A."/>
            <person name="Nagy L.G."/>
            <person name="Floudas D."/>
            <person name="Copeland A."/>
            <person name="Barry K.W."/>
            <person name="Cichocki N."/>
            <person name="Veneault-Fourrey C."/>
            <person name="LaButti K."/>
            <person name="Lindquist E.A."/>
            <person name="Lipzen A."/>
            <person name="Lundell T."/>
            <person name="Morin E."/>
            <person name="Murat C."/>
            <person name="Sun H."/>
            <person name="Tunlid A."/>
            <person name="Henrissat B."/>
            <person name="Grigoriev I.V."/>
            <person name="Hibbett D.S."/>
            <person name="Martin F."/>
            <person name="Nordberg H.P."/>
            <person name="Cantor M.N."/>
            <person name="Hua S.X."/>
        </authorList>
    </citation>
    <scope>NUCLEOTIDE SEQUENCE [LARGE SCALE GENOMIC DNA]</scope>
    <source>
        <strain evidence="4">h7</strain>
    </source>
</reference>
<sequence>MKPKLSLEARRIKTIIVALPIMVACSLVLYKRQYLGEERRQLPTTLTTENRNVRLLDSEKEKDKTQEQSSQVDPS</sequence>
<keyword evidence="4" id="KW-1185">Reference proteome</keyword>
<dbReference type="OrthoDB" id="3784821at2759"/>
<gene>
    <name evidence="3" type="ORF">M413DRAFT_146983</name>
</gene>
<evidence type="ECO:0000256" key="1">
    <source>
        <dbReference type="SAM" id="MobiDB-lite"/>
    </source>
</evidence>
<dbReference type="STRING" id="686832.A0A0C3CAW4"/>
<organism evidence="3 4">
    <name type="scientific">Hebeloma cylindrosporum</name>
    <dbReference type="NCBI Taxonomy" id="76867"/>
    <lineage>
        <taxon>Eukaryota</taxon>
        <taxon>Fungi</taxon>
        <taxon>Dikarya</taxon>
        <taxon>Basidiomycota</taxon>
        <taxon>Agaricomycotina</taxon>
        <taxon>Agaricomycetes</taxon>
        <taxon>Agaricomycetidae</taxon>
        <taxon>Agaricales</taxon>
        <taxon>Agaricineae</taxon>
        <taxon>Hymenogastraceae</taxon>
        <taxon>Hebeloma</taxon>
    </lineage>
</organism>
<dbReference type="AlphaFoldDB" id="A0A0C3CAW4"/>
<feature type="region of interest" description="Disordered" evidence="1">
    <location>
        <begin position="46"/>
        <end position="75"/>
    </location>
</feature>
<dbReference type="Proteomes" id="UP000053424">
    <property type="component" value="Unassembled WGS sequence"/>
</dbReference>
<dbReference type="HOGENOM" id="CLU_199926_0_0_1"/>
<evidence type="ECO:0000313" key="4">
    <source>
        <dbReference type="Proteomes" id="UP000053424"/>
    </source>
</evidence>
<evidence type="ECO:0000256" key="2">
    <source>
        <dbReference type="SAM" id="Phobius"/>
    </source>
</evidence>
<reference evidence="4" key="2">
    <citation type="submission" date="2015-01" db="EMBL/GenBank/DDBJ databases">
        <title>Evolutionary Origins and Diversification of the Mycorrhizal Mutualists.</title>
        <authorList>
            <consortium name="DOE Joint Genome Institute"/>
            <consortium name="Mycorrhizal Genomics Consortium"/>
            <person name="Kohler A."/>
            <person name="Kuo A."/>
            <person name="Nagy L.G."/>
            <person name="Floudas D."/>
            <person name="Copeland A."/>
            <person name="Barry K.W."/>
            <person name="Cichocki N."/>
            <person name="Veneault-Fourrey C."/>
            <person name="LaButti K."/>
            <person name="Lindquist E.A."/>
            <person name="Lipzen A."/>
            <person name="Lundell T."/>
            <person name="Morin E."/>
            <person name="Murat C."/>
            <person name="Riley R."/>
            <person name="Ohm R."/>
            <person name="Sun H."/>
            <person name="Tunlid A."/>
            <person name="Henrissat B."/>
            <person name="Grigoriev I.V."/>
            <person name="Hibbett D.S."/>
            <person name="Martin F."/>
        </authorList>
    </citation>
    <scope>NUCLEOTIDE SEQUENCE [LARGE SCALE GENOMIC DNA]</scope>
    <source>
        <strain evidence="4">h7</strain>
    </source>
</reference>
<accession>A0A0C3CAW4</accession>
<keyword evidence="2" id="KW-1133">Transmembrane helix</keyword>
<proteinExistence type="predicted"/>
<evidence type="ECO:0000313" key="3">
    <source>
        <dbReference type="EMBL" id="KIM41349.1"/>
    </source>
</evidence>